<reference evidence="2 3" key="1">
    <citation type="submission" date="2020-09" db="EMBL/GenBank/DDBJ databases">
        <title>novel species in genus Nocardioides.</title>
        <authorList>
            <person name="Zhang G."/>
        </authorList>
    </citation>
    <scope>NUCLEOTIDE SEQUENCE [LARGE SCALE GENOMIC DNA]</scope>
    <source>
        <strain evidence="2 3">19197</strain>
    </source>
</reference>
<name>A0ABR8MIW2_9ACTN</name>
<dbReference type="RefSeq" id="WP_191200317.1">
    <property type="nucleotide sequence ID" value="NZ_BAAAPA010000006.1"/>
</dbReference>
<accession>A0ABR8MIW2</accession>
<sequence>MSAHEHGRDDCVDYIERIVYLLDNELDQADCAVVEMHLRECGPCLERYDLQRAVKQLVARSCSEAAPEALRDRVRLQLREVRIQIAEGGA</sequence>
<gene>
    <name evidence="2" type="primary">rsrA</name>
    <name evidence="2" type="ORF">IEZ25_15300</name>
</gene>
<dbReference type="InterPro" id="IPR027383">
    <property type="entry name" value="Znf_put"/>
</dbReference>
<keyword evidence="3" id="KW-1185">Reference proteome</keyword>
<organism evidence="2 3">
    <name type="scientific">Nocardioides hwasunensis</name>
    <dbReference type="NCBI Taxonomy" id="397258"/>
    <lineage>
        <taxon>Bacteria</taxon>
        <taxon>Bacillati</taxon>
        <taxon>Actinomycetota</taxon>
        <taxon>Actinomycetes</taxon>
        <taxon>Propionibacteriales</taxon>
        <taxon>Nocardioidaceae</taxon>
        <taxon>Nocardioides</taxon>
    </lineage>
</organism>
<dbReference type="NCBIfam" id="TIGR03988">
    <property type="entry name" value="antisig_RsrA"/>
    <property type="match status" value="1"/>
</dbReference>
<comment type="caution">
    <text evidence="2">The sequence shown here is derived from an EMBL/GenBank/DDBJ whole genome shotgun (WGS) entry which is preliminary data.</text>
</comment>
<feature type="domain" description="Putative zinc-finger" evidence="1">
    <location>
        <begin position="11"/>
        <end position="44"/>
    </location>
</feature>
<evidence type="ECO:0000259" key="1">
    <source>
        <dbReference type="Pfam" id="PF13490"/>
    </source>
</evidence>
<evidence type="ECO:0000313" key="2">
    <source>
        <dbReference type="EMBL" id="MBD3915988.1"/>
    </source>
</evidence>
<protein>
    <submittedName>
        <fullName evidence="2">Mycothiol system anti-sigma-R factor</fullName>
    </submittedName>
</protein>
<dbReference type="EMBL" id="JACXYY010000006">
    <property type="protein sequence ID" value="MBD3915988.1"/>
    <property type="molecule type" value="Genomic_DNA"/>
</dbReference>
<proteinExistence type="predicted"/>
<evidence type="ECO:0000313" key="3">
    <source>
        <dbReference type="Proteomes" id="UP000649289"/>
    </source>
</evidence>
<dbReference type="Proteomes" id="UP000649289">
    <property type="component" value="Unassembled WGS sequence"/>
</dbReference>
<dbReference type="Pfam" id="PF13490">
    <property type="entry name" value="zf-HC2"/>
    <property type="match status" value="1"/>
</dbReference>
<dbReference type="InterPro" id="IPR024020">
    <property type="entry name" value="Anit_sigma_mycothiol_RsrA"/>
</dbReference>